<dbReference type="InterPro" id="IPR027385">
    <property type="entry name" value="Beta-barrel_OMP"/>
</dbReference>
<dbReference type="RefSeq" id="WP_176006891.1">
    <property type="nucleotide sequence ID" value="NZ_JABWMI010000015.1"/>
</dbReference>
<dbReference type="AlphaFoldDB" id="A0A7Y8Y4A5"/>
<dbReference type="GO" id="GO:0044384">
    <property type="term" value="C:host outer membrane"/>
    <property type="evidence" value="ECO:0007669"/>
    <property type="project" value="InterPro"/>
</dbReference>
<evidence type="ECO:0000313" key="5">
    <source>
        <dbReference type="Proteomes" id="UP000535020"/>
    </source>
</evidence>
<accession>A0A7Y8Y4A5</accession>
<reference evidence="4 5" key="1">
    <citation type="submission" date="2020-07" db="EMBL/GenBank/DDBJ databases">
        <authorList>
            <person name="Sun Q."/>
        </authorList>
    </citation>
    <scope>NUCLEOTIDE SEQUENCE [LARGE SCALE GENOMIC DNA]</scope>
    <source>
        <strain evidence="4 5">MAH-1</strain>
    </source>
</reference>
<name>A0A7Y8Y4A5_9FLAO</name>
<proteinExistence type="predicted"/>
<evidence type="ECO:0000313" key="4">
    <source>
        <dbReference type="EMBL" id="NYA72085.1"/>
    </source>
</evidence>
<sequence>MKKMLFCACAFLAFGFASAQSEQLKFGVKAGLNVSNWTGDADTDSKIGGYIGGLVDLPIAGNFHLQPELLFQSEGAEDLELIYARIPVMAKYYIIQNLALEAGPVFGAKLGGDSFADDNTKSIDVQLAGGAAYEFSFGLFVDARFNAGLVNINENDGEDFGTAVFQVGAGYRF</sequence>
<feature type="domain" description="Outer membrane protein beta-barrel" evidence="3">
    <location>
        <begin position="8"/>
        <end position="173"/>
    </location>
</feature>
<comment type="caution">
    <text evidence="4">The sequence shown here is derived from an EMBL/GenBank/DDBJ whole genome shotgun (WGS) entry which is preliminary data.</text>
</comment>
<dbReference type="Pfam" id="PF13505">
    <property type="entry name" value="OMP_b-brl"/>
    <property type="match status" value="1"/>
</dbReference>
<feature type="signal peptide" evidence="2">
    <location>
        <begin position="1"/>
        <end position="19"/>
    </location>
</feature>
<evidence type="ECO:0000256" key="2">
    <source>
        <dbReference type="SAM" id="SignalP"/>
    </source>
</evidence>
<evidence type="ECO:0000259" key="3">
    <source>
        <dbReference type="Pfam" id="PF13505"/>
    </source>
</evidence>
<organism evidence="4 5">
    <name type="scientific">Flavobacterium agri</name>
    <dbReference type="NCBI Taxonomy" id="2743471"/>
    <lineage>
        <taxon>Bacteria</taxon>
        <taxon>Pseudomonadati</taxon>
        <taxon>Bacteroidota</taxon>
        <taxon>Flavobacteriia</taxon>
        <taxon>Flavobacteriales</taxon>
        <taxon>Flavobacteriaceae</taxon>
        <taxon>Flavobacterium</taxon>
    </lineage>
</organism>
<dbReference type="EMBL" id="JACBJI010000006">
    <property type="protein sequence ID" value="NYA72085.1"/>
    <property type="molecule type" value="Genomic_DNA"/>
</dbReference>
<keyword evidence="5" id="KW-1185">Reference proteome</keyword>
<dbReference type="InterPro" id="IPR000758">
    <property type="entry name" value="Enterovir_OMP"/>
</dbReference>
<dbReference type="Proteomes" id="UP000535020">
    <property type="component" value="Unassembled WGS sequence"/>
</dbReference>
<keyword evidence="1 2" id="KW-0732">Signal</keyword>
<gene>
    <name evidence="4" type="ORF">HZF10_14240</name>
</gene>
<evidence type="ECO:0000256" key="1">
    <source>
        <dbReference type="ARBA" id="ARBA00022729"/>
    </source>
</evidence>
<protein>
    <submittedName>
        <fullName evidence="4">PorT family protein</fullName>
    </submittedName>
</protein>
<feature type="chain" id="PRO_5030897994" evidence="2">
    <location>
        <begin position="20"/>
        <end position="173"/>
    </location>
</feature>
<dbReference type="PROSITE" id="PS00695">
    <property type="entry name" value="ENT_VIR_OMP_2"/>
    <property type="match status" value="1"/>
</dbReference>